<dbReference type="eggNOG" id="ENOG503257D">
    <property type="taxonomic scope" value="Bacteria"/>
</dbReference>
<dbReference type="EMBL" id="CP003923">
    <property type="protein sequence ID" value="AIC95040.1"/>
    <property type="molecule type" value="Genomic_DNA"/>
</dbReference>
<keyword evidence="2" id="KW-0472">Membrane</keyword>
<feature type="compositionally biased region" description="Basic residues" evidence="1">
    <location>
        <begin position="100"/>
        <end position="110"/>
    </location>
</feature>
<evidence type="ECO:0000256" key="1">
    <source>
        <dbReference type="SAM" id="MobiDB-lite"/>
    </source>
</evidence>
<dbReference type="HOGENOM" id="CLU_1966158_0_0_9"/>
<proteinExistence type="predicted"/>
<keyword evidence="2" id="KW-0812">Transmembrane</keyword>
<reference evidence="3 4" key="1">
    <citation type="journal article" date="2014" name="Gene">
        <title>A comparative genomic analysis of the alkalitolerant soil bacterium Bacillus lehensis G1.</title>
        <authorList>
            <person name="Noor Y.M."/>
            <person name="Samsulrizal N.H."/>
            <person name="Jema'on N.A."/>
            <person name="Low K.O."/>
            <person name="Ramli A.N."/>
            <person name="Alias N.I."/>
            <person name="Damis S.I."/>
            <person name="Fuzi S.F."/>
            <person name="Isa M.N."/>
            <person name="Murad A.M."/>
            <person name="Raih M.F."/>
            <person name="Bakar F.D."/>
            <person name="Najimudin N."/>
            <person name="Mahadi N.M."/>
            <person name="Illias R.M."/>
        </authorList>
    </citation>
    <scope>NUCLEOTIDE SEQUENCE [LARGE SCALE GENOMIC DNA]</scope>
    <source>
        <strain evidence="3 4">G1</strain>
    </source>
</reference>
<dbReference type="KEGG" id="ble:BleG1_2464"/>
<dbReference type="AlphaFoldDB" id="A0A060LZ45"/>
<dbReference type="Proteomes" id="UP000027142">
    <property type="component" value="Chromosome"/>
</dbReference>
<dbReference type="PATRIC" id="fig|1246626.3.peg.2462"/>
<name>A0A060LZ45_9BACI</name>
<evidence type="ECO:0000256" key="2">
    <source>
        <dbReference type="SAM" id="Phobius"/>
    </source>
</evidence>
<keyword evidence="2" id="KW-1133">Transmembrane helix</keyword>
<dbReference type="OrthoDB" id="2989424at2"/>
<gene>
    <name evidence="3" type="ORF">BleG1_2464</name>
</gene>
<feature type="transmembrane region" description="Helical" evidence="2">
    <location>
        <begin position="26"/>
        <end position="45"/>
    </location>
</feature>
<organism evidence="3 4">
    <name type="scientific">Shouchella lehensis G1</name>
    <dbReference type="NCBI Taxonomy" id="1246626"/>
    <lineage>
        <taxon>Bacteria</taxon>
        <taxon>Bacillati</taxon>
        <taxon>Bacillota</taxon>
        <taxon>Bacilli</taxon>
        <taxon>Bacillales</taxon>
        <taxon>Bacillaceae</taxon>
        <taxon>Shouchella</taxon>
    </lineage>
</organism>
<dbReference type="STRING" id="1246626.BleG1_2464"/>
<protein>
    <submittedName>
        <fullName evidence="3">Uncharacterized protein</fullName>
    </submittedName>
</protein>
<dbReference type="RefSeq" id="WP_038481298.1">
    <property type="nucleotide sequence ID" value="NZ_CP003923.1"/>
</dbReference>
<sequence length="127" mass="14511">MKKLFMILVPIICLLAFIQILSNIPYFLSAIGGMALFAGIIYLGYRFYLSKRYGVPFKGRTSKGPNRSQIRKAQRTSTVKPQTKKPFSPSVKQRELNQKQLKKVPKRRSSPHLTVIEGKNTKKKKKA</sequence>
<feature type="region of interest" description="Disordered" evidence="1">
    <location>
        <begin position="56"/>
        <end position="127"/>
    </location>
</feature>
<accession>A0A060LZ45</accession>
<evidence type="ECO:0000313" key="4">
    <source>
        <dbReference type="Proteomes" id="UP000027142"/>
    </source>
</evidence>
<evidence type="ECO:0000313" key="3">
    <source>
        <dbReference type="EMBL" id="AIC95040.1"/>
    </source>
</evidence>
<keyword evidence="4" id="KW-1185">Reference proteome</keyword>